<dbReference type="Proteomes" id="UP000008909">
    <property type="component" value="Unassembled WGS sequence"/>
</dbReference>
<accession>G7YBT2</accession>
<reference key="2">
    <citation type="submission" date="2011-10" db="EMBL/GenBank/DDBJ databases">
        <title>The genome and transcriptome sequence of Clonorchis sinensis provide insights into the carcinogenic liver fluke.</title>
        <authorList>
            <person name="Wang X."/>
            <person name="Huang Y."/>
            <person name="Chen W."/>
            <person name="Liu H."/>
            <person name="Guo L."/>
            <person name="Chen Y."/>
            <person name="Luo F."/>
            <person name="Zhou W."/>
            <person name="Sun J."/>
            <person name="Mao Q."/>
            <person name="Liang P."/>
            <person name="Zhou C."/>
            <person name="Tian Y."/>
            <person name="Men J."/>
            <person name="Lv X."/>
            <person name="Huang L."/>
            <person name="Zhou J."/>
            <person name="Hu Y."/>
            <person name="Li R."/>
            <person name="Zhang F."/>
            <person name="Lei H."/>
            <person name="Li X."/>
            <person name="Hu X."/>
            <person name="Liang C."/>
            <person name="Xu J."/>
            <person name="Wu Z."/>
            <person name="Yu X."/>
        </authorList>
    </citation>
    <scope>NUCLEOTIDE SEQUENCE</scope>
    <source>
        <strain>Henan</strain>
    </source>
</reference>
<proteinExistence type="predicted"/>
<protein>
    <submittedName>
        <fullName evidence="1">U6 snRNA-associated Sm-like protein LSm2</fullName>
    </submittedName>
</protein>
<gene>
    <name evidence="1" type="ORF">CLF_104517</name>
</gene>
<sequence>MPHFTRRRSILQQDCADTQLFFDVEVAQTRLIKSLDEVHVNKQKTERSGRIMQGPALRTDDSIRHASVLRATSVRHMAPTSSGPRKVRTNHLATEKRADPDIRRLYQTRLLESLPNAPPSDVNGYWNEIATSLQSVGNFACGEAPPAARKHWISNQTVSLLKSRRNIPVDREHNPGFTLHRLRRLGHALRRPFDRLPRGILFTQPREGACVRLVVPRHRQNSQHFAKRWQSRSSIRSHLMVEHLEETLEDESGSKYYWPEGCYSWKIFVISTTAQIKNDVTTAVVEDVDLHIKRTFWTVLSVKNCFIRGSIVRYVQLPADECDTVELQNASRKEATLGKQVAA</sequence>
<reference evidence="1" key="1">
    <citation type="journal article" date="2011" name="Genome Biol.">
        <title>The draft genome of the carcinogenic human liver fluke Clonorchis sinensis.</title>
        <authorList>
            <person name="Wang X."/>
            <person name="Chen W."/>
            <person name="Huang Y."/>
            <person name="Sun J."/>
            <person name="Men J."/>
            <person name="Liu H."/>
            <person name="Luo F."/>
            <person name="Guo L."/>
            <person name="Lv X."/>
            <person name="Deng C."/>
            <person name="Zhou C."/>
            <person name="Fan Y."/>
            <person name="Li X."/>
            <person name="Huang L."/>
            <person name="Hu Y."/>
            <person name="Liang C."/>
            <person name="Hu X."/>
            <person name="Xu J."/>
            <person name="Yu X."/>
        </authorList>
    </citation>
    <scope>NUCLEOTIDE SEQUENCE [LARGE SCALE GENOMIC DNA]</scope>
    <source>
        <strain evidence="1">Henan</strain>
    </source>
</reference>
<keyword evidence="2" id="KW-1185">Reference proteome</keyword>
<name>G7YBT2_CLOSI</name>
<organism evidence="1 2">
    <name type="scientific">Clonorchis sinensis</name>
    <name type="common">Chinese liver fluke</name>
    <dbReference type="NCBI Taxonomy" id="79923"/>
    <lineage>
        <taxon>Eukaryota</taxon>
        <taxon>Metazoa</taxon>
        <taxon>Spiralia</taxon>
        <taxon>Lophotrochozoa</taxon>
        <taxon>Platyhelminthes</taxon>
        <taxon>Trematoda</taxon>
        <taxon>Digenea</taxon>
        <taxon>Opisthorchiida</taxon>
        <taxon>Opisthorchiata</taxon>
        <taxon>Opisthorchiidae</taxon>
        <taxon>Clonorchis</taxon>
    </lineage>
</organism>
<dbReference type="Gene3D" id="2.30.30.100">
    <property type="match status" value="1"/>
</dbReference>
<evidence type="ECO:0000313" key="1">
    <source>
        <dbReference type="EMBL" id="GAA50416.1"/>
    </source>
</evidence>
<dbReference type="EMBL" id="DF143043">
    <property type="protein sequence ID" value="GAA50416.1"/>
    <property type="molecule type" value="Genomic_DNA"/>
</dbReference>
<dbReference type="AlphaFoldDB" id="G7YBT2"/>
<evidence type="ECO:0000313" key="2">
    <source>
        <dbReference type="Proteomes" id="UP000008909"/>
    </source>
</evidence>